<dbReference type="EMBL" id="CAVMJV010000084">
    <property type="protein sequence ID" value="CAK5090881.1"/>
    <property type="molecule type" value="Genomic_DNA"/>
</dbReference>
<protein>
    <submittedName>
        <fullName evidence="1">Uncharacterized protein</fullName>
    </submittedName>
</protein>
<organism evidence="1 2">
    <name type="scientific">Meloidogyne enterolobii</name>
    <name type="common">Root-knot nematode worm</name>
    <name type="synonym">Meloidogyne mayaguensis</name>
    <dbReference type="NCBI Taxonomy" id="390850"/>
    <lineage>
        <taxon>Eukaryota</taxon>
        <taxon>Metazoa</taxon>
        <taxon>Ecdysozoa</taxon>
        <taxon>Nematoda</taxon>
        <taxon>Chromadorea</taxon>
        <taxon>Rhabditida</taxon>
        <taxon>Tylenchina</taxon>
        <taxon>Tylenchomorpha</taxon>
        <taxon>Tylenchoidea</taxon>
        <taxon>Meloidogynidae</taxon>
        <taxon>Meloidogyninae</taxon>
        <taxon>Meloidogyne</taxon>
    </lineage>
</organism>
<sequence length="93" mass="10819">MGTYLGSHGLSGLFFRLEIRSQKFFQNSTDFLQLVTRYFPPQNCLLFAGLVIIKFLFGIHSNVFEHVWMYMKINFLLRTLPDGTFCLKTCVAE</sequence>
<comment type="caution">
    <text evidence="1">The sequence shown here is derived from an EMBL/GenBank/DDBJ whole genome shotgun (WGS) entry which is preliminary data.</text>
</comment>
<name>A0ACB1AIP8_MELEN</name>
<evidence type="ECO:0000313" key="2">
    <source>
        <dbReference type="Proteomes" id="UP001497535"/>
    </source>
</evidence>
<reference evidence="1" key="1">
    <citation type="submission" date="2023-11" db="EMBL/GenBank/DDBJ databases">
        <authorList>
            <person name="Poullet M."/>
        </authorList>
    </citation>
    <scope>NUCLEOTIDE SEQUENCE</scope>
    <source>
        <strain evidence="1">E1834</strain>
    </source>
</reference>
<accession>A0ACB1AIP8</accession>
<gene>
    <name evidence="1" type="ORF">MENTE1834_LOCUS38691</name>
</gene>
<dbReference type="Proteomes" id="UP001497535">
    <property type="component" value="Unassembled WGS sequence"/>
</dbReference>
<keyword evidence="2" id="KW-1185">Reference proteome</keyword>
<proteinExistence type="predicted"/>
<evidence type="ECO:0000313" key="1">
    <source>
        <dbReference type="EMBL" id="CAK5090881.1"/>
    </source>
</evidence>